<evidence type="ECO:0000256" key="1">
    <source>
        <dbReference type="SAM" id="Phobius"/>
    </source>
</evidence>
<dbReference type="Pfam" id="PF04657">
    <property type="entry name" value="DMT_YdcZ"/>
    <property type="match status" value="2"/>
</dbReference>
<protein>
    <submittedName>
        <fullName evidence="2">DMT family transporter</fullName>
    </submittedName>
</protein>
<name>A0ABS6TEP8_9ENTE</name>
<keyword evidence="3" id="KW-1185">Reference proteome</keyword>
<feature type="transmembrane region" description="Helical" evidence="1">
    <location>
        <begin position="234"/>
        <end position="253"/>
    </location>
</feature>
<dbReference type="Proteomes" id="UP000774130">
    <property type="component" value="Unassembled WGS sequence"/>
</dbReference>
<feature type="transmembrane region" description="Helical" evidence="1">
    <location>
        <begin position="194"/>
        <end position="214"/>
    </location>
</feature>
<comment type="caution">
    <text evidence="2">The sequence shown here is derived from an EMBL/GenBank/DDBJ whole genome shotgun (WGS) entry which is preliminary data.</text>
</comment>
<keyword evidence="1" id="KW-0472">Membrane</keyword>
<dbReference type="EMBL" id="JAHUZB010000004">
    <property type="protein sequence ID" value="MBV7391379.1"/>
    <property type="molecule type" value="Genomic_DNA"/>
</dbReference>
<sequence>MNILVLFPILMGAGLGMQTAVNAKLRTFVESPYLASAISFTIGTIFLCLITLISGSDLLVTASVFRDNPAWIWIGGLLGTIGLTINLLLFSKLGGIQAAVLPIFGQIIMGVVIDQFGLFNAPQSILTVKRGLGLMLVVIGVFVTIGMMKRNKLVKKPREQQLLPWQIIGVAGGMLTALQAAINGQLGTVLGSPIQAAAISFTIGAIVLIIVSIITKADFNKIQSTIKNSKDSWWIWIGGFLGSIYVFGMAWLVPKIGTGQVVVMALFGQLLFSALVENFGLFRSIKIPINSSKVMGLVIMLTGVLIVHFL</sequence>
<feature type="transmembrane region" description="Helical" evidence="1">
    <location>
        <begin position="132"/>
        <end position="150"/>
    </location>
</feature>
<feature type="transmembrane region" description="Helical" evidence="1">
    <location>
        <begin position="71"/>
        <end position="90"/>
    </location>
</feature>
<proteinExistence type="predicted"/>
<evidence type="ECO:0000313" key="2">
    <source>
        <dbReference type="EMBL" id="MBV7391379.1"/>
    </source>
</evidence>
<dbReference type="PANTHER" id="PTHR34821:SF2">
    <property type="entry name" value="INNER MEMBRANE PROTEIN YDCZ"/>
    <property type="match status" value="1"/>
</dbReference>
<dbReference type="PANTHER" id="PTHR34821">
    <property type="entry name" value="INNER MEMBRANE PROTEIN YDCZ"/>
    <property type="match status" value="1"/>
</dbReference>
<organism evidence="2 3">
    <name type="scientific">Enterococcus alishanensis</name>
    <dbReference type="NCBI Taxonomy" id="1303817"/>
    <lineage>
        <taxon>Bacteria</taxon>
        <taxon>Bacillati</taxon>
        <taxon>Bacillota</taxon>
        <taxon>Bacilli</taxon>
        <taxon>Lactobacillales</taxon>
        <taxon>Enterococcaceae</taxon>
        <taxon>Enterococcus</taxon>
    </lineage>
</organism>
<dbReference type="InterPro" id="IPR006750">
    <property type="entry name" value="YdcZ"/>
</dbReference>
<feature type="transmembrane region" description="Helical" evidence="1">
    <location>
        <begin position="162"/>
        <end position="182"/>
    </location>
</feature>
<gene>
    <name evidence="2" type="ORF">KUA55_11870</name>
</gene>
<evidence type="ECO:0000313" key="3">
    <source>
        <dbReference type="Proteomes" id="UP000774130"/>
    </source>
</evidence>
<accession>A0ABS6TEP8</accession>
<reference evidence="2 3" key="1">
    <citation type="submission" date="2021-06" db="EMBL/GenBank/DDBJ databases">
        <title>Enterococcus alishanensis sp. nov., a novel lactic acid bacterium isolated from fresh coffee beans.</title>
        <authorList>
            <person name="Chen Y.-S."/>
        </authorList>
    </citation>
    <scope>NUCLEOTIDE SEQUENCE [LARGE SCALE GENOMIC DNA]</scope>
    <source>
        <strain evidence="2 3">ALS3</strain>
    </source>
</reference>
<keyword evidence="1" id="KW-0812">Transmembrane</keyword>
<feature type="transmembrane region" description="Helical" evidence="1">
    <location>
        <begin position="33"/>
        <end position="59"/>
    </location>
</feature>
<keyword evidence="1" id="KW-1133">Transmembrane helix</keyword>
<dbReference type="RefSeq" id="WP_218326539.1">
    <property type="nucleotide sequence ID" value="NZ_JAHUZB010000004.1"/>
</dbReference>
<feature type="transmembrane region" description="Helical" evidence="1">
    <location>
        <begin position="294"/>
        <end position="309"/>
    </location>
</feature>
<feature type="transmembrane region" description="Helical" evidence="1">
    <location>
        <begin position="259"/>
        <end position="282"/>
    </location>
</feature>